<dbReference type="PANTHER" id="PTHR43279:SF1">
    <property type="entry name" value="CATECHOL-2,3-DIOXYGENASE"/>
    <property type="match status" value="1"/>
</dbReference>
<dbReference type="InterPro" id="IPR037523">
    <property type="entry name" value="VOC_core"/>
</dbReference>
<keyword evidence="5" id="KW-1185">Reference proteome</keyword>
<organism evidence="2 4">
    <name type="scientific">Bacillus glycinifermentans</name>
    <dbReference type="NCBI Taxonomy" id="1664069"/>
    <lineage>
        <taxon>Bacteria</taxon>
        <taxon>Bacillati</taxon>
        <taxon>Bacillota</taxon>
        <taxon>Bacilli</taxon>
        <taxon>Bacillales</taxon>
        <taxon>Bacillaceae</taxon>
        <taxon>Bacillus</taxon>
    </lineage>
</organism>
<dbReference type="EMBL" id="LECW02000035">
    <property type="protein sequence ID" value="KRT92045.1"/>
    <property type="molecule type" value="Genomic_DNA"/>
</dbReference>
<dbReference type="PANTHER" id="PTHR43279">
    <property type="entry name" value="CATECHOL-2,3-DIOXYGENASE"/>
    <property type="match status" value="1"/>
</dbReference>
<feature type="domain" description="VOC" evidence="1">
    <location>
        <begin position="170"/>
        <end position="287"/>
    </location>
</feature>
<dbReference type="PROSITE" id="PS51819">
    <property type="entry name" value="VOC"/>
    <property type="match status" value="2"/>
</dbReference>
<evidence type="ECO:0000259" key="1">
    <source>
        <dbReference type="PROSITE" id="PS51819"/>
    </source>
</evidence>
<name>A0A0T6BLH8_9BACI</name>
<dbReference type="Pfam" id="PF00903">
    <property type="entry name" value="Glyoxalase"/>
    <property type="match status" value="2"/>
</dbReference>
<reference evidence="2" key="2">
    <citation type="submission" date="2015-10" db="EMBL/GenBank/DDBJ databases">
        <authorList>
            <person name="Gilbert D.G."/>
        </authorList>
    </citation>
    <scope>NUCLEOTIDE SEQUENCE</scope>
    <source>
        <strain evidence="2">GO-13</strain>
    </source>
</reference>
<proteinExistence type="predicted"/>
<dbReference type="Proteomes" id="UP001341297">
    <property type="component" value="Unassembled WGS sequence"/>
</dbReference>
<evidence type="ECO:0000313" key="3">
    <source>
        <dbReference type="EMBL" id="MEC0486492.1"/>
    </source>
</evidence>
<protein>
    <submittedName>
        <fullName evidence="2">Glyoxalase</fullName>
    </submittedName>
    <submittedName>
        <fullName evidence="3">VOC family protein</fullName>
    </submittedName>
</protein>
<dbReference type="OrthoDB" id="9792626at2"/>
<dbReference type="RefSeq" id="WP_048356296.1">
    <property type="nucleotide sequence ID" value="NZ_CP023481.1"/>
</dbReference>
<sequence>MIQQIHPHTELGHVKLKVSNLERSISFYRGVIGLQLLKRNDKTAEFTADGMHPLLLIEEIPNAVVLPERSAAGLYHFAILLPNRKELGLTLKNLLSSHIEIGQGDHLVSEALYLSDPDQNGIEIYRDRPREGWNRDDEGNYVMGTEPVDIAGLLEEAGDREWKGLPPETKIGHVHFHVRDLREAKDFYHSVLGFGIAGDYRFMSALFVSAGGYHHHIGLNVWAGQGAPFAPAEAAGMAYYTVLLPNQAELENTIYKLKSSGHAPRRKEGAWFVKDPASGVDIRLAVK</sequence>
<dbReference type="Gene3D" id="3.10.180.10">
    <property type="entry name" value="2,3-Dihydroxybiphenyl 1,2-Dioxygenase, domain 1"/>
    <property type="match status" value="2"/>
</dbReference>
<dbReference type="SUPFAM" id="SSF54593">
    <property type="entry name" value="Glyoxalase/Bleomycin resistance protein/Dihydroxybiphenyl dioxygenase"/>
    <property type="match status" value="2"/>
</dbReference>
<dbReference type="CDD" id="cd07255">
    <property type="entry name" value="VOC_BsCatE_like_N"/>
    <property type="match status" value="1"/>
</dbReference>
<accession>A0A0T6BLH8</accession>
<dbReference type="InterPro" id="IPR004360">
    <property type="entry name" value="Glyas_Fos-R_dOase_dom"/>
</dbReference>
<evidence type="ECO:0000313" key="4">
    <source>
        <dbReference type="Proteomes" id="UP000036168"/>
    </source>
</evidence>
<dbReference type="Proteomes" id="UP000036168">
    <property type="component" value="Unassembled WGS sequence"/>
</dbReference>
<evidence type="ECO:0000313" key="5">
    <source>
        <dbReference type="Proteomes" id="UP001341297"/>
    </source>
</evidence>
<reference evidence="2 4" key="1">
    <citation type="journal article" date="2015" name="Int. J. Syst. Evol. Microbiol.">
        <title>Bacillus glycinifermentans sp. nov., isolated from fermented soybean paste.</title>
        <authorList>
            <person name="Kim S.J."/>
            <person name="Dunlap C.A."/>
            <person name="Kwon S.W."/>
            <person name="Rooney A.P."/>
        </authorList>
    </citation>
    <scope>NUCLEOTIDE SEQUENCE [LARGE SCALE GENOMIC DNA]</scope>
    <source>
        <strain evidence="2 4">GO-13</strain>
    </source>
</reference>
<dbReference type="CDD" id="cd16359">
    <property type="entry name" value="VOC_BsCatE_like_C"/>
    <property type="match status" value="1"/>
</dbReference>
<comment type="caution">
    <text evidence="2">The sequence shown here is derived from an EMBL/GenBank/DDBJ whole genome shotgun (WGS) entry which is preliminary data.</text>
</comment>
<dbReference type="InterPro" id="IPR029068">
    <property type="entry name" value="Glyas_Bleomycin-R_OHBP_Dase"/>
</dbReference>
<evidence type="ECO:0000313" key="2">
    <source>
        <dbReference type="EMBL" id="KRT92045.1"/>
    </source>
</evidence>
<dbReference type="AlphaFoldDB" id="A0A0T6BLH8"/>
<reference evidence="3 5" key="3">
    <citation type="submission" date="2023-03" db="EMBL/GenBank/DDBJ databases">
        <title>Agriculturally important microbes genome sequencing.</title>
        <authorList>
            <person name="Dunlap C."/>
        </authorList>
    </citation>
    <scope>NUCLEOTIDE SEQUENCE [LARGE SCALE GENOMIC DNA]</scope>
    <source>
        <strain evidence="3 5">CBP-3203</strain>
    </source>
</reference>
<gene>
    <name evidence="2" type="ORF">AB447_222910</name>
    <name evidence="3" type="ORF">P8828_17020</name>
</gene>
<dbReference type="STRING" id="1664069.BGLY_0880"/>
<feature type="domain" description="VOC" evidence="1">
    <location>
        <begin position="10"/>
        <end position="127"/>
    </location>
</feature>
<dbReference type="EMBL" id="JARRTL010000018">
    <property type="protein sequence ID" value="MEC0486492.1"/>
    <property type="molecule type" value="Genomic_DNA"/>
</dbReference>